<sequence length="144" mass="16247">MHAVVQELGSVEAIKDIVHEASRAETIDQVAQAQAKVVHALPPTTPARIKAEVVDLVTSTMYKGFGVKHETNCIEQYASRRQLVVKDQLVEQLCTTKTQTKMTKVSWDEKMWKIGIEPYLIRFDTALIKLMENKLAQSALLHFV</sequence>
<gene>
    <name evidence="1" type="ORF">PsorP6_015300</name>
</gene>
<organism evidence="1 2">
    <name type="scientific">Peronosclerospora sorghi</name>
    <dbReference type="NCBI Taxonomy" id="230839"/>
    <lineage>
        <taxon>Eukaryota</taxon>
        <taxon>Sar</taxon>
        <taxon>Stramenopiles</taxon>
        <taxon>Oomycota</taxon>
        <taxon>Peronosporomycetes</taxon>
        <taxon>Peronosporales</taxon>
        <taxon>Peronosporaceae</taxon>
        <taxon>Peronosclerospora</taxon>
    </lineage>
</organism>
<comment type="caution">
    <text evidence="1">The sequence shown here is derived from an EMBL/GenBank/DDBJ whole genome shotgun (WGS) entry which is preliminary data.</text>
</comment>
<reference evidence="1 2" key="1">
    <citation type="journal article" date="2022" name="bioRxiv">
        <title>The genome of the oomycete Peronosclerospora sorghi, a cosmopolitan pathogen of maize and sorghum, is inflated with dispersed pseudogenes.</title>
        <authorList>
            <person name="Fletcher K."/>
            <person name="Martin F."/>
            <person name="Isakeit T."/>
            <person name="Cavanaugh K."/>
            <person name="Magill C."/>
            <person name="Michelmore R."/>
        </authorList>
    </citation>
    <scope>NUCLEOTIDE SEQUENCE [LARGE SCALE GENOMIC DNA]</scope>
    <source>
        <strain evidence="1">P6</strain>
    </source>
</reference>
<keyword evidence="2" id="KW-1185">Reference proteome</keyword>
<evidence type="ECO:0000313" key="1">
    <source>
        <dbReference type="EMBL" id="KAI9909469.1"/>
    </source>
</evidence>
<name>A0ACC0VU74_9STRA</name>
<dbReference type="EMBL" id="CM047586">
    <property type="protein sequence ID" value="KAI9909469.1"/>
    <property type="molecule type" value="Genomic_DNA"/>
</dbReference>
<protein>
    <submittedName>
        <fullName evidence="1">Uncharacterized protein</fullName>
    </submittedName>
</protein>
<accession>A0ACC0VU74</accession>
<proteinExistence type="predicted"/>
<dbReference type="Proteomes" id="UP001163321">
    <property type="component" value="Chromosome 7"/>
</dbReference>
<evidence type="ECO:0000313" key="2">
    <source>
        <dbReference type="Proteomes" id="UP001163321"/>
    </source>
</evidence>